<feature type="transmembrane region" description="Helical" evidence="2">
    <location>
        <begin position="92"/>
        <end position="111"/>
    </location>
</feature>
<dbReference type="Pfam" id="PF20703">
    <property type="entry name" value="nSTAND1"/>
    <property type="match status" value="1"/>
</dbReference>
<feature type="domain" description="Novel STAND NTPase 1" evidence="3">
    <location>
        <begin position="3"/>
        <end position="37"/>
    </location>
</feature>
<gene>
    <name evidence="4" type="ORF">J2S66_001792</name>
</gene>
<name>A0ABU1PRZ5_9PSEU</name>
<sequence>MLHWPRLRAWLDDDREDIRLRNRLAEAARTWSASWRDLGALLRGVQLDVAVPWRERGGSFNALEQEFLDAGITADRAARAGQLRRTRQLRRLTAVFAAVTLVLAGTTTWALRAQRTAQEREAHARALIDAATALPLFSEDPAEDAGTRAHSDTRDVWADRRPEHRQAGAVRGR</sequence>
<dbReference type="EMBL" id="JAVDSG010000001">
    <property type="protein sequence ID" value="MDR6593408.1"/>
    <property type="molecule type" value="Genomic_DNA"/>
</dbReference>
<evidence type="ECO:0000256" key="2">
    <source>
        <dbReference type="SAM" id="Phobius"/>
    </source>
</evidence>
<evidence type="ECO:0000313" key="5">
    <source>
        <dbReference type="Proteomes" id="UP001268819"/>
    </source>
</evidence>
<evidence type="ECO:0000256" key="1">
    <source>
        <dbReference type="SAM" id="MobiDB-lite"/>
    </source>
</evidence>
<evidence type="ECO:0000259" key="3">
    <source>
        <dbReference type="Pfam" id="PF20703"/>
    </source>
</evidence>
<reference evidence="4 5" key="1">
    <citation type="submission" date="2023-07" db="EMBL/GenBank/DDBJ databases">
        <title>Sequencing the genomes of 1000 actinobacteria strains.</title>
        <authorList>
            <person name="Klenk H.-P."/>
        </authorList>
    </citation>
    <scope>NUCLEOTIDE SEQUENCE [LARGE SCALE GENOMIC DNA]</scope>
    <source>
        <strain evidence="4 5">DSM 43749</strain>
    </source>
</reference>
<keyword evidence="2" id="KW-0472">Membrane</keyword>
<organism evidence="4 5">
    <name type="scientific">Saccharothrix longispora</name>
    <dbReference type="NCBI Taxonomy" id="33920"/>
    <lineage>
        <taxon>Bacteria</taxon>
        <taxon>Bacillati</taxon>
        <taxon>Actinomycetota</taxon>
        <taxon>Actinomycetes</taxon>
        <taxon>Pseudonocardiales</taxon>
        <taxon>Pseudonocardiaceae</taxon>
        <taxon>Saccharothrix</taxon>
    </lineage>
</organism>
<feature type="region of interest" description="Disordered" evidence="1">
    <location>
        <begin position="139"/>
        <end position="173"/>
    </location>
</feature>
<dbReference type="Proteomes" id="UP001268819">
    <property type="component" value="Unassembled WGS sequence"/>
</dbReference>
<proteinExistence type="predicted"/>
<keyword evidence="2" id="KW-1133">Transmembrane helix</keyword>
<dbReference type="RefSeq" id="WP_310306092.1">
    <property type="nucleotide sequence ID" value="NZ_BAAAXB010000001.1"/>
</dbReference>
<keyword evidence="5" id="KW-1185">Reference proteome</keyword>
<protein>
    <recommendedName>
        <fullName evidence="3">Novel STAND NTPase 1 domain-containing protein</fullName>
    </recommendedName>
</protein>
<accession>A0ABU1PRZ5</accession>
<keyword evidence="2" id="KW-0812">Transmembrane</keyword>
<dbReference type="InterPro" id="IPR049052">
    <property type="entry name" value="nSTAND1"/>
</dbReference>
<comment type="caution">
    <text evidence="4">The sequence shown here is derived from an EMBL/GenBank/DDBJ whole genome shotgun (WGS) entry which is preliminary data.</text>
</comment>
<evidence type="ECO:0000313" key="4">
    <source>
        <dbReference type="EMBL" id="MDR6593408.1"/>
    </source>
</evidence>
<feature type="compositionally biased region" description="Basic and acidic residues" evidence="1">
    <location>
        <begin position="145"/>
        <end position="166"/>
    </location>
</feature>